<dbReference type="AlphaFoldDB" id="A0AAE0NEN9"/>
<proteinExistence type="predicted"/>
<keyword evidence="2" id="KW-1185">Reference proteome</keyword>
<dbReference type="Proteomes" id="UP001287356">
    <property type="component" value="Unassembled WGS sequence"/>
</dbReference>
<evidence type="ECO:0000313" key="1">
    <source>
        <dbReference type="EMBL" id="KAK3380104.1"/>
    </source>
</evidence>
<name>A0AAE0NEN9_9PEZI</name>
<comment type="caution">
    <text evidence="1">The sequence shown here is derived from an EMBL/GenBank/DDBJ whole genome shotgun (WGS) entry which is preliminary data.</text>
</comment>
<protein>
    <submittedName>
        <fullName evidence="1">Uncharacterized protein</fullName>
    </submittedName>
</protein>
<evidence type="ECO:0000313" key="2">
    <source>
        <dbReference type="Proteomes" id="UP001287356"/>
    </source>
</evidence>
<reference evidence="1" key="2">
    <citation type="submission" date="2023-06" db="EMBL/GenBank/DDBJ databases">
        <authorList>
            <consortium name="Lawrence Berkeley National Laboratory"/>
            <person name="Haridas S."/>
            <person name="Hensen N."/>
            <person name="Bonometti L."/>
            <person name="Westerberg I."/>
            <person name="Brannstrom I.O."/>
            <person name="Guillou S."/>
            <person name="Cros-Aarteil S."/>
            <person name="Calhoun S."/>
            <person name="Kuo A."/>
            <person name="Mondo S."/>
            <person name="Pangilinan J."/>
            <person name="Riley R."/>
            <person name="Labutti K."/>
            <person name="Andreopoulos B."/>
            <person name="Lipzen A."/>
            <person name="Chen C."/>
            <person name="Yanf M."/>
            <person name="Daum C."/>
            <person name="Ng V."/>
            <person name="Clum A."/>
            <person name="Steindorff A."/>
            <person name="Ohm R."/>
            <person name="Martin F."/>
            <person name="Silar P."/>
            <person name="Natvig D."/>
            <person name="Lalanne C."/>
            <person name="Gautier V."/>
            <person name="Ament-Velasquez S.L."/>
            <person name="Kruys A."/>
            <person name="Hutchinson M.I."/>
            <person name="Powell A.J."/>
            <person name="Barry K."/>
            <person name="Miller A.N."/>
            <person name="Grigoriev I.V."/>
            <person name="Debuchy R."/>
            <person name="Gladieux P."/>
            <person name="Thoren M.H."/>
            <person name="Johannesson H."/>
        </authorList>
    </citation>
    <scope>NUCLEOTIDE SEQUENCE</scope>
    <source>
        <strain evidence="1">CBS 958.72</strain>
    </source>
</reference>
<sequence>MCVSLPAFFPPSPIFISFLILSLSEVTRALRKRYAYESRSTRHCLASGCVSKRIQHAARVVMLLPPFPCSFQKLPLSNFSSLHRLGTGLSLTFPLFVCPEHVSGG</sequence>
<organism evidence="1 2">
    <name type="scientific">Lasiosphaeria ovina</name>
    <dbReference type="NCBI Taxonomy" id="92902"/>
    <lineage>
        <taxon>Eukaryota</taxon>
        <taxon>Fungi</taxon>
        <taxon>Dikarya</taxon>
        <taxon>Ascomycota</taxon>
        <taxon>Pezizomycotina</taxon>
        <taxon>Sordariomycetes</taxon>
        <taxon>Sordariomycetidae</taxon>
        <taxon>Sordariales</taxon>
        <taxon>Lasiosphaeriaceae</taxon>
        <taxon>Lasiosphaeria</taxon>
    </lineage>
</organism>
<dbReference type="EMBL" id="JAULSN010000002">
    <property type="protein sequence ID" value="KAK3380104.1"/>
    <property type="molecule type" value="Genomic_DNA"/>
</dbReference>
<accession>A0AAE0NEN9</accession>
<reference evidence="1" key="1">
    <citation type="journal article" date="2023" name="Mol. Phylogenet. Evol.">
        <title>Genome-scale phylogeny and comparative genomics of the fungal order Sordariales.</title>
        <authorList>
            <person name="Hensen N."/>
            <person name="Bonometti L."/>
            <person name="Westerberg I."/>
            <person name="Brannstrom I.O."/>
            <person name="Guillou S."/>
            <person name="Cros-Aarteil S."/>
            <person name="Calhoun S."/>
            <person name="Haridas S."/>
            <person name="Kuo A."/>
            <person name="Mondo S."/>
            <person name="Pangilinan J."/>
            <person name="Riley R."/>
            <person name="LaButti K."/>
            <person name="Andreopoulos B."/>
            <person name="Lipzen A."/>
            <person name="Chen C."/>
            <person name="Yan M."/>
            <person name="Daum C."/>
            <person name="Ng V."/>
            <person name="Clum A."/>
            <person name="Steindorff A."/>
            <person name="Ohm R.A."/>
            <person name="Martin F."/>
            <person name="Silar P."/>
            <person name="Natvig D.O."/>
            <person name="Lalanne C."/>
            <person name="Gautier V."/>
            <person name="Ament-Velasquez S.L."/>
            <person name="Kruys A."/>
            <person name="Hutchinson M.I."/>
            <person name="Powell A.J."/>
            <person name="Barry K."/>
            <person name="Miller A.N."/>
            <person name="Grigoriev I.V."/>
            <person name="Debuchy R."/>
            <person name="Gladieux P."/>
            <person name="Hiltunen Thoren M."/>
            <person name="Johannesson H."/>
        </authorList>
    </citation>
    <scope>NUCLEOTIDE SEQUENCE</scope>
    <source>
        <strain evidence="1">CBS 958.72</strain>
    </source>
</reference>
<gene>
    <name evidence="1" type="ORF">B0T24DRAFT_182580</name>
</gene>